<feature type="compositionally biased region" description="Acidic residues" evidence="11">
    <location>
        <begin position="721"/>
        <end position="754"/>
    </location>
</feature>
<keyword evidence="5" id="KW-0808">Transferase</keyword>
<feature type="domain" description="Deacetylase sirtuin-type" evidence="12">
    <location>
        <begin position="266"/>
        <end position="615"/>
    </location>
</feature>
<dbReference type="GO" id="GO:0005637">
    <property type="term" value="C:nuclear inner membrane"/>
    <property type="evidence" value="ECO:0007669"/>
    <property type="project" value="TreeGrafter"/>
</dbReference>
<keyword evidence="8" id="KW-0520">NAD</keyword>
<feature type="region of interest" description="Disordered" evidence="11">
    <location>
        <begin position="462"/>
        <end position="498"/>
    </location>
</feature>
<comment type="similarity">
    <text evidence="3">Belongs to the sirtuin family. Class I subfamily.</text>
</comment>
<evidence type="ECO:0000256" key="2">
    <source>
        <dbReference type="ARBA" id="ARBA00004123"/>
    </source>
</evidence>
<feature type="compositionally biased region" description="Low complexity" evidence="11">
    <location>
        <begin position="95"/>
        <end position="108"/>
    </location>
</feature>
<evidence type="ECO:0000256" key="10">
    <source>
        <dbReference type="PROSITE-ProRule" id="PRU00236"/>
    </source>
</evidence>
<feature type="compositionally biased region" description="Low complexity" evidence="11">
    <location>
        <begin position="755"/>
        <end position="766"/>
    </location>
</feature>
<evidence type="ECO:0000256" key="1">
    <source>
        <dbReference type="ARBA" id="ARBA00001947"/>
    </source>
</evidence>
<gene>
    <name evidence="14" type="primary">LOC108675759</name>
</gene>
<evidence type="ECO:0000259" key="12">
    <source>
        <dbReference type="PROSITE" id="PS50305"/>
    </source>
</evidence>
<feature type="compositionally biased region" description="Low complexity" evidence="11">
    <location>
        <begin position="471"/>
        <end position="485"/>
    </location>
</feature>
<feature type="region of interest" description="Disordered" evidence="11">
    <location>
        <begin position="51"/>
        <end position="222"/>
    </location>
</feature>
<dbReference type="InterPro" id="IPR050134">
    <property type="entry name" value="NAD-dep_sirtuin_deacylases"/>
</dbReference>
<dbReference type="GO" id="GO:0017136">
    <property type="term" value="F:histone deacetylase activity, NAD-dependent"/>
    <property type="evidence" value="ECO:0007669"/>
    <property type="project" value="TreeGrafter"/>
</dbReference>
<comment type="cofactor">
    <cofactor evidence="1">
        <name>Zn(2+)</name>
        <dbReference type="ChEBI" id="CHEBI:29105"/>
    </cofactor>
</comment>
<reference evidence="14" key="1">
    <citation type="submission" date="2025-08" db="UniProtKB">
        <authorList>
            <consortium name="RefSeq"/>
        </authorList>
    </citation>
    <scope>IDENTIFICATION</scope>
    <source>
        <tissue evidence="14">Whole organism</tissue>
    </source>
</reference>
<evidence type="ECO:0000256" key="5">
    <source>
        <dbReference type="ARBA" id="ARBA00022679"/>
    </source>
</evidence>
<dbReference type="EC" id="2.3.1.286" evidence="4"/>
<feature type="compositionally biased region" description="Acidic residues" evidence="11">
    <location>
        <begin position="119"/>
        <end position="128"/>
    </location>
</feature>
<dbReference type="FunFam" id="3.30.1600.10:FF:000013">
    <property type="entry name" value="NAD-dependent protein deacetylase sirtuin-1"/>
    <property type="match status" value="1"/>
</dbReference>
<accession>A0A8B7NZY6</accession>
<dbReference type="SUPFAM" id="SSF52467">
    <property type="entry name" value="DHS-like NAD/FAD-binding domain"/>
    <property type="match status" value="1"/>
</dbReference>
<evidence type="ECO:0000256" key="11">
    <source>
        <dbReference type="SAM" id="MobiDB-lite"/>
    </source>
</evidence>
<dbReference type="GO" id="GO:0003714">
    <property type="term" value="F:transcription corepressor activity"/>
    <property type="evidence" value="ECO:0007669"/>
    <property type="project" value="TreeGrafter"/>
</dbReference>
<dbReference type="InterPro" id="IPR029035">
    <property type="entry name" value="DHS-like_NAD/FAD-binding_dom"/>
</dbReference>
<evidence type="ECO:0000256" key="8">
    <source>
        <dbReference type="ARBA" id="ARBA00023027"/>
    </source>
</evidence>
<protein>
    <recommendedName>
        <fullName evidence="4">protein acetyllysine N-acetyltransferase</fullName>
        <ecNumber evidence="4">2.3.1.286</ecNumber>
    </recommendedName>
</protein>
<dbReference type="PANTHER" id="PTHR11085">
    <property type="entry name" value="NAD-DEPENDENT PROTEIN DEACYLASE SIRTUIN-5, MITOCHONDRIAL-RELATED"/>
    <property type="match status" value="1"/>
</dbReference>
<evidence type="ECO:0000313" key="13">
    <source>
        <dbReference type="Proteomes" id="UP000694843"/>
    </source>
</evidence>
<dbReference type="PROSITE" id="PS50305">
    <property type="entry name" value="SIRTUIN"/>
    <property type="match status" value="1"/>
</dbReference>
<dbReference type="Gene3D" id="3.40.50.1220">
    <property type="entry name" value="TPP-binding domain"/>
    <property type="match status" value="1"/>
</dbReference>
<dbReference type="Pfam" id="PF02146">
    <property type="entry name" value="SIR2"/>
    <property type="match status" value="1"/>
</dbReference>
<dbReference type="GO" id="GO:0070403">
    <property type="term" value="F:NAD+ binding"/>
    <property type="evidence" value="ECO:0007669"/>
    <property type="project" value="InterPro"/>
</dbReference>
<dbReference type="GO" id="GO:0005654">
    <property type="term" value="C:nucleoplasm"/>
    <property type="evidence" value="ECO:0007669"/>
    <property type="project" value="TreeGrafter"/>
</dbReference>
<feature type="compositionally biased region" description="Polar residues" evidence="11">
    <location>
        <begin position="148"/>
        <end position="158"/>
    </location>
</feature>
<sequence length="944" mass="102738">MASESNMAEGMRVMESTVPAKRLRLDYQSEMLASEPKNNFRCFMRNSDMLANGGRVSSTSSTSSSSSVAMDGGSLTCDSGFNELTPPRFSEEEPLQQPSSEPSSSQLPHGIKRRHSSSIDEEEEEDECGPPVRRAHHTSHPAAPALASSCQPSTSEGSTPHHHIHYSSQHNAADEVNDDNSVSSDDSRTSRLSNSEDAGGDGSDGEDSTPEPSLWVQQQMQRGHNPRAVLSKVLGADPSDIPDHVSDEMIWRLLLNVLTEGPRRERLRYLNTLDDAVRLIKTSRRIIVLTGAGVSVSCGIPDFRSRDGVYARLAVDFPNLPDPQAMFDIHFFRRDPRPFFKFAREIYPGQFTPSLCHRFIRCLESHDKLLRNYTQNIDTLEQVAGITRVIQCHGSFATATCQRCMHKVSADVIKAEIFDRHIPMCPHCTPPSTPPPYLLNPTGASNTDTTVSSNFLPRNPCKNLPEAMTPDHAGASSDANHSHNSSLDETPPRVEDEDSNMDSFNISGMCSGSESSNGMLFPQPIMKPDIVFFGEGLPDEFHDCISLDQNNCDLLIVIGSSLKVRPVAHIPNSIPPQVPQILINREPLDHLTFDIELLGDCDVIVNELCHRLGPSWKNVCNSDVRLSEIRDLPPKPEDLTCSPSAASTESSAAASVASSAAAAAVPAEAPHPKDEDDIEALRACWAPKIRESVAARLPENAYLYNGNHRYVFKGAEVFYDPDDVDGDEVSQSQEDDDDDDDDDAEDDELVDNDDNSSSPTRETSSSCLESVKASAVFADSESSIASAKEHLPRFACLSEENCEAVSPHSLDDVVEAVQAVEEADQQLLDGSYETKTEYDAPQAQCCDTSSASCKLPAAAASTIDAPCRHEIDSLLPTSAHEEDCADSDWMTLHASLADTPSFVPVQDVDSGMTSNSDVPVGHSAGATAKLNDKIEPISCCFVAL</sequence>
<dbReference type="OrthoDB" id="424302at2759"/>
<evidence type="ECO:0000256" key="6">
    <source>
        <dbReference type="ARBA" id="ARBA00022723"/>
    </source>
</evidence>
<dbReference type="InterPro" id="IPR026591">
    <property type="entry name" value="Sirtuin_cat_small_dom_sf"/>
</dbReference>
<keyword evidence="7" id="KW-0862">Zinc</keyword>
<organism evidence="13 14">
    <name type="scientific">Hyalella azteca</name>
    <name type="common">Amphipod</name>
    <dbReference type="NCBI Taxonomy" id="294128"/>
    <lineage>
        <taxon>Eukaryota</taxon>
        <taxon>Metazoa</taxon>
        <taxon>Ecdysozoa</taxon>
        <taxon>Arthropoda</taxon>
        <taxon>Crustacea</taxon>
        <taxon>Multicrustacea</taxon>
        <taxon>Malacostraca</taxon>
        <taxon>Eumalacostraca</taxon>
        <taxon>Peracarida</taxon>
        <taxon>Amphipoda</taxon>
        <taxon>Senticaudata</taxon>
        <taxon>Talitrida</taxon>
        <taxon>Talitroidea</taxon>
        <taxon>Hyalellidae</taxon>
        <taxon>Hyalella</taxon>
    </lineage>
</organism>
<dbReference type="Gene3D" id="3.30.1600.10">
    <property type="entry name" value="SIR2/SIRT2 'Small Domain"/>
    <property type="match status" value="1"/>
</dbReference>
<dbReference type="GO" id="GO:0033553">
    <property type="term" value="C:rDNA heterochromatin"/>
    <property type="evidence" value="ECO:0007669"/>
    <property type="project" value="TreeGrafter"/>
</dbReference>
<dbReference type="AlphaFoldDB" id="A0A8B7NZY6"/>
<name>A0A8B7NZY6_HYAAZ</name>
<proteinExistence type="inferred from homology"/>
<feature type="compositionally biased region" description="Low complexity" evidence="11">
    <location>
        <begin position="179"/>
        <end position="197"/>
    </location>
</feature>
<evidence type="ECO:0000256" key="7">
    <source>
        <dbReference type="ARBA" id="ARBA00022833"/>
    </source>
</evidence>
<feature type="region of interest" description="Disordered" evidence="11">
    <location>
        <begin position="721"/>
        <end position="766"/>
    </location>
</feature>
<dbReference type="KEGG" id="hazt:108675759"/>
<comment type="subcellular location">
    <subcellularLocation>
        <location evidence="2">Nucleus</location>
    </subcellularLocation>
</comment>
<dbReference type="GeneID" id="108675759"/>
<evidence type="ECO:0000256" key="3">
    <source>
        <dbReference type="ARBA" id="ARBA00006924"/>
    </source>
</evidence>
<evidence type="ECO:0000256" key="9">
    <source>
        <dbReference type="ARBA" id="ARBA00023242"/>
    </source>
</evidence>
<dbReference type="PANTHER" id="PTHR11085:SF9">
    <property type="entry name" value="NAD-DEPENDENT PROTEIN DEACETYLASE SIRTUIN-1"/>
    <property type="match status" value="1"/>
</dbReference>
<dbReference type="RefSeq" id="XP_018019275.1">
    <property type="nucleotide sequence ID" value="XM_018163786.2"/>
</dbReference>
<dbReference type="InterPro" id="IPR026590">
    <property type="entry name" value="Ssirtuin_cat_dom"/>
</dbReference>
<feature type="compositionally biased region" description="Low complexity" evidence="11">
    <location>
        <begin position="57"/>
        <end position="67"/>
    </location>
</feature>
<keyword evidence="9" id="KW-0539">Nucleus</keyword>
<evidence type="ECO:0000256" key="4">
    <source>
        <dbReference type="ARBA" id="ARBA00012928"/>
    </source>
</evidence>
<dbReference type="InterPro" id="IPR003000">
    <property type="entry name" value="Sirtuin"/>
</dbReference>
<dbReference type="Proteomes" id="UP000694843">
    <property type="component" value="Unplaced"/>
</dbReference>
<keyword evidence="13" id="KW-1185">Reference proteome</keyword>
<dbReference type="GO" id="GO:0002039">
    <property type="term" value="F:p53 binding"/>
    <property type="evidence" value="ECO:0007669"/>
    <property type="project" value="TreeGrafter"/>
</dbReference>
<evidence type="ECO:0000313" key="14">
    <source>
        <dbReference type="RefSeq" id="XP_018019275.1"/>
    </source>
</evidence>
<keyword evidence="6" id="KW-0479">Metal-binding</keyword>
<dbReference type="GO" id="GO:0046872">
    <property type="term" value="F:metal ion binding"/>
    <property type="evidence" value="ECO:0007669"/>
    <property type="project" value="UniProtKB-KW"/>
</dbReference>
<comment type="caution">
    <text evidence="10">Lacks conserved residue(s) required for the propagation of feature annotation.</text>
</comment>